<organism evidence="1 2">
    <name type="scientific">Mycoavidus cysteinexigens</name>
    <dbReference type="NCBI Taxonomy" id="1553431"/>
    <lineage>
        <taxon>Bacteria</taxon>
        <taxon>Pseudomonadati</taxon>
        <taxon>Pseudomonadota</taxon>
        <taxon>Betaproteobacteria</taxon>
        <taxon>Burkholderiales</taxon>
        <taxon>Burkholderiaceae</taxon>
        <taxon>Mycoavidus</taxon>
    </lineage>
</organism>
<evidence type="ECO:0000313" key="2">
    <source>
        <dbReference type="Proteomes" id="UP000282597"/>
    </source>
</evidence>
<proteinExistence type="predicted"/>
<accession>A0A2Z6ET34</accession>
<dbReference type="NCBIfam" id="TIGR02684">
    <property type="entry name" value="dnstrm_HI1420"/>
    <property type="match status" value="1"/>
</dbReference>
<dbReference type="EMBL" id="AP018150">
    <property type="protein sequence ID" value="BBE08574.1"/>
    <property type="molecule type" value="Genomic_DNA"/>
</dbReference>
<dbReference type="RefSeq" id="WP_045363236.1">
    <property type="nucleotide sequence ID" value="NZ_AP018150.1"/>
</dbReference>
<name>A0A2Z6ET34_9BURK</name>
<dbReference type="InterPro" id="IPR014057">
    <property type="entry name" value="HI1420"/>
</dbReference>
<keyword evidence="2" id="KW-1185">Reference proteome</keyword>
<sequence>MTQYAKFDASDYLDNEETIAEYLSAALEDPNPDVFLAALSDVAKARGITYIAKKAGLGRESLYKTLTPGSKPRYDTIRKLIDALDIKLSISATMNDGYRLSN</sequence>
<dbReference type="PANTHER" id="PTHR40275:SF1">
    <property type="entry name" value="SSL7038 PROTEIN"/>
    <property type="match status" value="1"/>
</dbReference>
<dbReference type="InterPro" id="IPR010982">
    <property type="entry name" value="Lambda_DNA-bd_dom_sf"/>
</dbReference>
<dbReference type="GO" id="GO:0003677">
    <property type="term" value="F:DNA binding"/>
    <property type="evidence" value="ECO:0007669"/>
    <property type="project" value="InterPro"/>
</dbReference>
<dbReference type="PANTHER" id="PTHR40275">
    <property type="entry name" value="SSL7038 PROTEIN"/>
    <property type="match status" value="1"/>
</dbReference>
<evidence type="ECO:0000313" key="1">
    <source>
        <dbReference type="EMBL" id="BBE08574.1"/>
    </source>
</evidence>
<dbReference type="AlphaFoldDB" id="A0A2Z6ET34"/>
<dbReference type="SUPFAM" id="SSF47413">
    <property type="entry name" value="lambda repressor-like DNA-binding domains"/>
    <property type="match status" value="1"/>
</dbReference>
<dbReference type="Proteomes" id="UP000282597">
    <property type="component" value="Chromosome"/>
</dbReference>
<dbReference type="KEGG" id="mcys:MCB1EB_0413"/>
<dbReference type="Pfam" id="PF21716">
    <property type="entry name" value="dnstrm_HI1420"/>
    <property type="match status" value="1"/>
</dbReference>
<protein>
    <submittedName>
        <fullName evidence="1">Transcriptional regulator</fullName>
    </submittedName>
</protein>
<gene>
    <name evidence="1" type="ORF">MCB1EB_0413</name>
</gene>
<reference evidence="1 2" key="1">
    <citation type="journal article" date="2018" name="Microbes Environ.">
        <title>Comparative Genomic Insights into Endofungal Lifestyles of Two Bacterial Endosymbionts, Mycoavidus cysteinexigens and Burkholderia rhizoxinica.</title>
        <authorList>
            <person name="Sharmin D."/>
            <person name="Guo Y."/>
            <person name="Nishizawa T."/>
            <person name="Ohshima S."/>
            <person name="Sato Y."/>
            <person name="Takashima Y."/>
            <person name="Narisawa K."/>
            <person name="Ohta H."/>
        </authorList>
    </citation>
    <scope>NUCLEOTIDE SEQUENCE [LARGE SCALE GENOMIC DNA]</scope>
    <source>
        <strain evidence="1 2">B1-EB</strain>
    </source>
</reference>